<organism evidence="1 2">
    <name type="scientific">Cryptolaemus montrouzieri</name>
    <dbReference type="NCBI Taxonomy" id="559131"/>
    <lineage>
        <taxon>Eukaryota</taxon>
        <taxon>Metazoa</taxon>
        <taxon>Ecdysozoa</taxon>
        <taxon>Arthropoda</taxon>
        <taxon>Hexapoda</taxon>
        <taxon>Insecta</taxon>
        <taxon>Pterygota</taxon>
        <taxon>Neoptera</taxon>
        <taxon>Endopterygota</taxon>
        <taxon>Coleoptera</taxon>
        <taxon>Polyphaga</taxon>
        <taxon>Cucujiformia</taxon>
        <taxon>Coccinelloidea</taxon>
        <taxon>Coccinellidae</taxon>
        <taxon>Scymninae</taxon>
        <taxon>Scymnini</taxon>
        <taxon>Cryptolaemus</taxon>
    </lineage>
</organism>
<name>A0ABD2P7A4_9CUCU</name>
<gene>
    <name evidence="1" type="ORF">HHI36_001243</name>
</gene>
<evidence type="ECO:0000313" key="1">
    <source>
        <dbReference type="EMBL" id="KAL3286750.1"/>
    </source>
</evidence>
<accession>A0ABD2P7A4</accession>
<dbReference type="AlphaFoldDB" id="A0ABD2P7A4"/>
<reference evidence="1 2" key="1">
    <citation type="journal article" date="2021" name="BMC Biol.">
        <title>Horizontally acquired antibacterial genes associated with adaptive radiation of ladybird beetles.</title>
        <authorList>
            <person name="Li H.S."/>
            <person name="Tang X.F."/>
            <person name="Huang Y.H."/>
            <person name="Xu Z.Y."/>
            <person name="Chen M.L."/>
            <person name="Du X.Y."/>
            <person name="Qiu B.Y."/>
            <person name="Chen P.T."/>
            <person name="Zhang W."/>
            <person name="Slipinski A."/>
            <person name="Escalona H.E."/>
            <person name="Waterhouse R.M."/>
            <person name="Zwick A."/>
            <person name="Pang H."/>
        </authorList>
    </citation>
    <scope>NUCLEOTIDE SEQUENCE [LARGE SCALE GENOMIC DNA]</scope>
    <source>
        <strain evidence="1">SYSU2018</strain>
    </source>
</reference>
<protein>
    <submittedName>
        <fullName evidence="1">Uncharacterized protein</fullName>
    </submittedName>
</protein>
<sequence length="383" mass="44219">MDVVLWLVNSINESIVEMTFDSRKVLLLQRFMKSLLNILTQNENINILKKFPPQRYPQLWRILGFYHFNAHQSMLLDLLMNSLIQRTDALENIESGTEILELLEILKLIVTMNFQSVSSGKEKLLEIMQTLWGLNLEEVNTNNIFLSLFICKLCQATLTIIEHFTDEQVHCILAKMKALSCFKLELCFLLNAISTRPTKHYNAQNKLNSLISDIFEILLMERNSVVKELSVETFQQFAHNKNYIIVNNVSRMLPNLNLKQYMSGDNCDINGYFKTLEVIFCDHKCLKETPADVKTVLARTSSFLVETSPLTLQAPIKQFSNYSLSINSFDGVPQNKKIRLTEDVQEDDTISEILLRIKSEIKCLNKVLVKEPLTPKMRKSLKC</sequence>
<keyword evidence="2" id="KW-1185">Reference proteome</keyword>
<evidence type="ECO:0000313" key="2">
    <source>
        <dbReference type="Proteomes" id="UP001516400"/>
    </source>
</evidence>
<dbReference type="Proteomes" id="UP001516400">
    <property type="component" value="Unassembled WGS sequence"/>
</dbReference>
<proteinExistence type="predicted"/>
<dbReference type="EMBL" id="JABFTP020000185">
    <property type="protein sequence ID" value="KAL3286750.1"/>
    <property type="molecule type" value="Genomic_DNA"/>
</dbReference>
<comment type="caution">
    <text evidence="1">The sequence shown here is derived from an EMBL/GenBank/DDBJ whole genome shotgun (WGS) entry which is preliminary data.</text>
</comment>